<dbReference type="RefSeq" id="WP_150738679.1">
    <property type="nucleotide sequence ID" value="NZ_CABPSP010000007.1"/>
</dbReference>
<gene>
    <name evidence="1" type="ORF">PAN31117_02783</name>
</gene>
<evidence type="ECO:0000313" key="1">
    <source>
        <dbReference type="EMBL" id="VVE67837.1"/>
    </source>
</evidence>
<sequence>MARKPANLELTGGKGLRQRIWEEIRRTRDDFTKHSIELATCVQPETIKTYLKSLELGGVIAAVGERRAVVDRKHYRLVRDMGVEAPRLDRQGKPVTQSRGTENMWRTMRIMPDFTPRELALRASTPDTVVAEESAKSYVKCLAQAGYLVVIDPGHSFIPGKGAKQARYRLVKRKGPRPPMIQRTKSVYDPNVGKIVWQEEPNHDAC</sequence>
<protein>
    <submittedName>
        <fullName evidence="1">Uncharacterized protein</fullName>
    </submittedName>
</protein>
<evidence type="ECO:0000313" key="2">
    <source>
        <dbReference type="Proteomes" id="UP000383122"/>
    </source>
</evidence>
<keyword evidence="2" id="KW-1185">Reference proteome</keyword>
<reference evidence="1 2" key="1">
    <citation type="submission" date="2019-08" db="EMBL/GenBank/DDBJ databases">
        <authorList>
            <person name="Peeters C."/>
        </authorList>
    </citation>
    <scope>NUCLEOTIDE SEQUENCE [LARGE SCALE GENOMIC DNA]</scope>
    <source>
        <strain evidence="1 2">LMG 31117</strain>
    </source>
</reference>
<dbReference type="EMBL" id="CABPSP010000007">
    <property type="protein sequence ID" value="VVE67837.1"/>
    <property type="molecule type" value="Genomic_DNA"/>
</dbReference>
<dbReference type="OrthoDB" id="8080957at2"/>
<name>A0A5E5A443_9BURK</name>
<dbReference type="Proteomes" id="UP000383122">
    <property type="component" value="Unassembled WGS sequence"/>
</dbReference>
<organism evidence="1 2">
    <name type="scientific">Pandoraea anapnoica</name>
    <dbReference type="NCBI Taxonomy" id="2508301"/>
    <lineage>
        <taxon>Bacteria</taxon>
        <taxon>Pseudomonadati</taxon>
        <taxon>Pseudomonadota</taxon>
        <taxon>Betaproteobacteria</taxon>
        <taxon>Burkholderiales</taxon>
        <taxon>Burkholderiaceae</taxon>
        <taxon>Pandoraea</taxon>
    </lineage>
</organism>
<accession>A0A5E5A443</accession>
<dbReference type="AlphaFoldDB" id="A0A5E5A443"/>
<proteinExistence type="predicted"/>